<dbReference type="SUPFAM" id="SSF54427">
    <property type="entry name" value="NTF2-like"/>
    <property type="match status" value="1"/>
</dbReference>
<organism evidence="2 3">
    <name type="scientific">Grimontia marina</name>
    <dbReference type="NCBI Taxonomy" id="646534"/>
    <lineage>
        <taxon>Bacteria</taxon>
        <taxon>Pseudomonadati</taxon>
        <taxon>Pseudomonadota</taxon>
        <taxon>Gammaproteobacteria</taxon>
        <taxon>Vibrionales</taxon>
        <taxon>Vibrionaceae</taxon>
        <taxon>Grimontia</taxon>
    </lineage>
</organism>
<dbReference type="EMBL" id="FIZY01000072">
    <property type="protein sequence ID" value="CZF86604.1"/>
    <property type="molecule type" value="Genomic_DNA"/>
</dbReference>
<gene>
    <name evidence="2" type="ORF">GMA8713_04638</name>
</gene>
<proteinExistence type="predicted"/>
<name>A0A128FJY1_9GAMM</name>
<dbReference type="Proteomes" id="UP000073601">
    <property type="component" value="Unassembled WGS sequence"/>
</dbReference>
<reference evidence="3" key="1">
    <citation type="submission" date="2016-02" db="EMBL/GenBank/DDBJ databases">
        <authorList>
            <person name="Rodrigo-Torres Lidia"/>
            <person name="Arahal R.David."/>
        </authorList>
    </citation>
    <scope>NUCLEOTIDE SEQUENCE [LARGE SCALE GENOMIC DNA]</scope>
    <source>
        <strain evidence="3">CECT 8713</strain>
    </source>
</reference>
<dbReference type="OrthoDB" id="8375282at2"/>
<keyword evidence="3" id="KW-1185">Reference proteome</keyword>
<evidence type="ECO:0000259" key="1">
    <source>
        <dbReference type="Pfam" id="PF12680"/>
    </source>
</evidence>
<dbReference type="InterPro" id="IPR037401">
    <property type="entry name" value="SnoaL-like"/>
</dbReference>
<dbReference type="InterPro" id="IPR032710">
    <property type="entry name" value="NTF2-like_dom_sf"/>
</dbReference>
<dbReference type="Gene3D" id="3.10.450.50">
    <property type="match status" value="1"/>
</dbReference>
<protein>
    <submittedName>
        <fullName evidence="2">SnoaL-like domain protein</fullName>
    </submittedName>
</protein>
<evidence type="ECO:0000313" key="2">
    <source>
        <dbReference type="EMBL" id="CZF86604.1"/>
    </source>
</evidence>
<feature type="domain" description="SnoaL-like" evidence="1">
    <location>
        <begin position="14"/>
        <end position="118"/>
    </location>
</feature>
<dbReference type="Pfam" id="PF12680">
    <property type="entry name" value="SnoaL_2"/>
    <property type="match status" value="1"/>
</dbReference>
<dbReference type="RefSeq" id="WP_062714601.1">
    <property type="nucleotide sequence ID" value="NZ_CAWRCI010000072.1"/>
</dbReference>
<evidence type="ECO:0000313" key="3">
    <source>
        <dbReference type="Proteomes" id="UP000073601"/>
    </source>
</evidence>
<accession>A0A128FJY1</accession>
<dbReference type="AlphaFoldDB" id="A0A128FJY1"/>
<sequence length="135" mass="14578">MSVGNVSKNMEVAKTYFQAVQTGDLETLGALVAPNVVWYQPGNNRFSGKHEGAQAVFGMIGGMMEVSQGSFKIETFNVVGGNKNNVAVIVEFSAARGDQSMRMVGVDMLTIEDGKIVEAWLYSADQASEDTFWGN</sequence>